<evidence type="ECO:0000313" key="1">
    <source>
        <dbReference type="EMBL" id="KAF9740300.1"/>
    </source>
</evidence>
<proteinExistence type="predicted"/>
<reference evidence="1" key="1">
    <citation type="journal article" date="2020" name="Mol. Plant Microbe Interact.">
        <title>Genome Sequence of the Biocontrol Agent Coniothyrium minitans strain Conio (IMI 134523).</title>
        <authorList>
            <person name="Patel D."/>
            <person name="Shittu T.A."/>
            <person name="Baroncelli R."/>
            <person name="Muthumeenakshi S."/>
            <person name="Osborne T.H."/>
            <person name="Janganan T.K."/>
            <person name="Sreenivasaprasad S."/>
        </authorList>
    </citation>
    <scope>NUCLEOTIDE SEQUENCE</scope>
    <source>
        <strain evidence="1">Conio</strain>
    </source>
</reference>
<comment type="caution">
    <text evidence="1">The sequence shown here is derived from an EMBL/GenBank/DDBJ whole genome shotgun (WGS) entry which is preliminary data.</text>
</comment>
<dbReference type="OrthoDB" id="1601230at2759"/>
<protein>
    <submittedName>
        <fullName evidence="1">Uncharacterized protein</fullName>
    </submittedName>
</protein>
<dbReference type="AlphaFoldDB" id="A0A9P6GTK6"/>
<accession>A0A9P6GTK6</accession>
<name>A0A9P6GTK6_9PLEO</name>
<evidence type="ECO:0000313" key="2">
    <source>
        <dbReference type="Proteomes" id="UP000756921"/>
    </source>
</evidence>
<dbReference type="EMBL" id="WJXW01000002">
    <property type="protein sequence ID" value="KAF9740300.1"/>
    <property type="molecule type" value="Genomic_DNA"/>
</dbReference>
<dbReference type="Proteomes" id="UP000756921">
    <property type="component" value="Unassembled WGS sequence"/>
</dbReference>
<gene>
    <name evidence="1" type="ORF">PMIN01_02935</name>
</gene>
<sequence>MGEIAEAARCVTRIACFKFKAWVGAGEIGARTGAFLALYDQYAHLLAEKPRGGRPLETPLELTGVEREKEWDTGFVVRFKVRCSHLFFFLSSGWCMLSEAARLEFDKAEGHDRLKNETDPLLERVFVYDFVDQENLGW</sequence>
<organism evidence="1 2">
    <name type="scientific">Paraphaeosphaeria minitans</name>
    <dbReference type="NCBI Taxonomy" id="565426"/>
    <lineage>
        <taxon>Eukaryota</taxon>
        <taxon>Fungi</taxon>
        <taxon>Dikarya</taxon>
        <taxon>Ascomycota</taxon>
        <taxon>Pezizomycotina</taxon>
        <taxon>Dothideomycetes</taxon>
        <taxon>Pleosporomycetidae</taxon>
        <taxon>Pleosporales</taxon>
        <taxon>Massarineae</taxon>
        <taxon>Didymosphaeriaceae</taxon>
        <taxon>Paraphaeosphaeria</taxon>
    </lineage>
</organism>
<keyword evidence="2" id="KW-1185">Reference proteome</keyword>